<feature type="region of interest" description="Disordered" evidence="7">
    <location>
        <begin position="1"/>
        <end position="60"/>
    </location>
</feature>
<evidence type="ECO:0000256" key="8">
    <source>
        <dbReference type="SAM" id="Phobius"/>
    </source>
</evidence>
<evidence type="ECO:0000256" key="7">
    <source>
        <dbReference type="SAM" id="MobiDB-lite"/>
    </source>
</evidence>
<accession>A0A8K0NE19</accession>
<protein>
    <submittedName>
        <fullName evidence="9">Putative Lysophospholipid acyltransferase LPEAT1</fullName>
    </submittedName>
</protein>
<keyword evidence="1" id="KW-0808">Transferase</keyword>
<evidence type="ECO:0000256" key="3">
    <source>
        <dbReference type="ARBA" id="ARBA00022989"/>
    </source>
</evidence>
<dbReference type="OrthoDB" id="272512at2759"/>
<evidence type="ECO:0000256" key="4">
    <source>
        <dbReference type="ARBA" id="ARBA00023098"/>
    </source>
</evidence>
<feature type="transmembrane region" description="Helical" evidence="8">
    <location>
        <begin position="146"/>
        <end position="167"/>
    </location>
</feature>
<reference evidence="9" key="1">
    <citation type="journal article" date="2017" name="Gigascience">
        <title>The genome draft of coconut (Cocos nucifera).</title>
        <authorList>
            <person name="Xiao Y."/>
            <person name="Xu P."/>
            <person name="Fan H."/>
            <person name="Baudouin L."/>
            <person name="Xia W."/>
            <person name="Bocs S."/>
            <person name="Xu J."/>
            <person name="Li Q."/>
            <person name="Guo A."/>
            <person name="Zhou L."/>
            <person name="Li J."/>
            <person name="Wu Y."/>
            <person name="Ma Z."/>
            <person name="Armero A."/>
            <person name="Issali A.E."/>
            <person name="Liu N."/>
            <person name="Peng M."/>
            <person name="Yang Y."/>
        </authorList>
    </citation>
    <scope>NUCLEOTIDE SEQUENCE</scope>
    <source>
        <tissue evidence="9">Spear leaf of Hainan Tall coconut</tissue>
    </source>
</reference>
<dbReference type="GO" id="GO:0005783">
    <property type="term" value="C:endoplasmic reticulum"/>
    <property type="evidence" value="ECO:0007669"/>
    <property type="project" value="TreeGrafter"/>
</dbReference>
<gene>
    <name evidence="9" type="ORF">COCNU_16G004110</name>
</gene>
<name>A0A8K0NE19_COCNU</name>
<comment type="caution">
    <text evidence="9">The sequence shown here is derived from an EMBL/GenBank/DDBJ whole genome shotgun (WGS) entry which is preliminary data.</text>
</comment>
<proteinExistence type="predicted"/>
<evidence type="ECO:0000256" key="2">
    <source>
        <dbReference type="ARBA" id="ARBA00022692"/>
    </source>
</evidence>
<reference evidence="9" key="2">
    <citation type="submission" date="2019-07" db="EMBL/GenBank/DDBJ databases">
        <authorList>
            <person name="Yang Y."/>
            <person name="Bocs S."/>
            <person name="Baudouin L."/>
        </authorList>
    </citation>
    <scope>NUCLEOTIDE SEQUENCE</scope>
    <source>
        <tissue evidence="9">Spear leaf of Hainan Tall coconut</tissue>
    </source>
</reference>
<keyword evidence="5 8" id="KW-0472">Membrane</keyword>
<dbReference type="AlphaFoldDB" id="A0A8K0NE19"/>
<keyword evidence="2 8" id="KW-0812">Transmembrane</keyword>
<sequence length="178" mass="19444">MSSELKDLGRSNGSIDSQEESPRVGGGGGSSGKAKDERPLLKPGSAASEAAGAATPSESLEELEKKYAPYVRKDAYGTMGRGELPPVEKVLLGIALVTLVPIRLVVGIVVVVLYYLICRLCTLFYPPNPEDGKDDYAHMVGWRRVVVVRTGRFLSRVLLFVLGFYWIRESHRSFSAEV</sequence>
<keyword evidence="6 9" id="KW-0012">Acyltransferase</keyword>
<feature type="transmembrane region" description="Helical" evidence="8">
    <location>
        <begin position="90"/>
        <end position="117"/>
    </location>
</feature>
<dbReference type="EMBL" id="CM017887">
    <property type="protein sequence ID" value="KAG1371317.1"/>
    <property type="molecule type" value="Genomic_DNA"/>
</dbReference>
<dbReference type="Proteomes" id="UP000797356">
    <property type="component" value="Chromosome 16"/>
</dbReference>
<dbReference type="GO" id="GO:0006644">
    <property type="term" value="P:phospholipid metabolic process"/>
    <property type="evidence" value="ECO:0007669"/>
    <property type="project" value="TreeGrafter"/>
</dbReference>
<organism evidence="9 10">
    <name type="scientific">Cocos nucifera</name>
    <name type="common">Coconut palm</name>
    <dbReference type="NCBI Taxonomy" id="13894"/>
    <lineage>
        <taxon>Eukaryota</taxon>
        <taxon>Viridiplantae</taxon>
        <taxon>Streptophyta</taxon>
        <taxon>Embryophyta</taxon>
        <taxon>Tracheophyta</taxon>
        <taxon>Spermatophyta</taxon>
        <taxon>Magnoliopsida</taxon>
        <taxon>Liliopsida</taxon>
        <taxon>Arecaceae</taxon>
        <taxon>Arecoideae</taxon>
        <taxon>Cocoseae</taxon>
        <taxon>Attaleinae</taxon>
        <taxon>Cocos</taxon>
    </lineage>
</organism>
<evidence type="ECO:0000256" key="1">
    <source>
        <dbReference type="ARBA" id="ARBA00022679"/>
    </source>
</evidence>
<evidence type="ECO:0000256" key="6">
    <source>
        <dbReference type="ARBA" id="ARBA00023315"/>
    </source>
</evidence>
<dbReference type="GO" id="GO:0071618">
    <property type="term" value="F:lysophosphatidylethanolamine acyltransferase activity"/>
    <property type="evidence" value="ECO:0007669"/>
    <property type="project" value="TreeGrafter"/>
</dbReference>
<keyword evidence="4" id="KW-0443">Lipid metabolism</keyword>
<keyword evidence="10" id="KW-1185">Reference proteome</keyword>
<evidence type="ECO:0000256" key="5">
    <source>
        <dbReference type="ARBA" id="ARBA00023136"/>
    </source>
</evidence>
<dbReference type="PANTHER" id="PTHR23063">
    <property type="entry name" value="PHOSPHOLIPID ACYLTRANSFERASE"/>
    <property type="match status" value="1"/>
</dbReference>
<keyword evidence="3 8" id="KW-1133">Transmembrane helix</keyword>
<feature type="compositionally biased region" description="Low complexity" evidence="7">
    <location>
        <begin position="43"/>
        <end position="58"/>
    </location>
</feature>
<dbReference type="PANTHER" id="PTHR23063:SF54">
    <property type="entry name" value="LYSOPHOSPHOLIPID ACYLTRANSFERASE LPEAT1"/>
    <property type="match status" value="1"/>
</dbReference>
<evidence type="ECO:0000313" key="9">
    <source>
        <dbReference type="EMBL" id="KAG1371317.1"/>
    </source>
</evidence>
<evidence type="ECO:0000313" key="10">
    <source>
        <dbReference type="Proteomes" id="UP000797356"/>
    </source>
</evidence>